<accession>A0AAP2DUT3</accession>
<dbReference type="EMBL" id="JAHESF010000056">
    <property type="protein sequence ID" value="MBT1701069.1"/>
    <property type="molecule type" value="Genomic_DNA"/>
</dbReference>
<name>A0AAP2DUT3_9BACT</name>
<sequence length="89" mass="10589">MKADRKIFKGIEYVQLQELPLAQQDKLVSRNDLFIKIMIEGKVVGQCIQYKDYNFWYENVFRTRITPVKETIVSEVARDMEPDLALEKY</sequence>
<reference evidence="1 2" key="1">
    <citation type="submission" date="2021-05" db="EMBL/GenBank/DDBJ databases">
        <title>A Polyphasic approach of four new species of the genus Ohtaekwangia: Ohtaekwangia histidinii sp. nov., Ohtaekwangia cretensis sp. nov., Ohtaekwangia indiensis sp. nov., Ohtaekwangia reichenbachii sp. nov. from diverse environment.</title>
        <authorList>
            <person name="Octaviana S."/>
        </authorList>
    </citation>
    <scope>NUCLEOTIDE SEQUENCE [LARGE SCALE GENOMIC DNA]</scope>
    <source>
        <strain evidence="1 2">PWU4</strain>
    </source>
</reference>
<dbReference type="RefSeq" id="WP_254169754.1">
    <property type="nucleotide sequence ID" value="NZ_JAHESF010000056.1"/>
</dbReference>
<keyword evidence="2" id="KW-1185">Reference proteome</keyword>
<comment type="caution">
    <text evidence="1">The sequence shown here is derived from an EMBL/GenBank/DDBJ whole genome shotgun (WGS) entry which is preliminary data.</text>
</comment>
<protein>
    <submittedName>
        <fullName evidence="1">Uncharacterized protein</fullName>
    </submittedName>
</protein>
<gene>
    <name evidence="1" type="ORF">KK083_29525</name>
</gene>
<organism evidence="1 2">
    <name type="scientific">Chryseosolibacter histidini</name>
    <dbReference type="NCBI Taxonomy" id="2782349"/>
    <lineage>
        <taxon>Bacteria</taxon>
        <taxon>Pseudomonadati</taxon>
        <taxon>Bacteroidota</taxon>
        <taxon>Cytophagia</taxon>
        <taxon>Cytophagales</taxon>
        <taxon>Chryseotaleaceae</taxon>
        <taxon>Chryseosolibacter</taxon>
    </lineage>
</organism>
<evidence type="ECO:0000313" key="2">
    <source>
        <dbReference type="Proteomes" id="UP001319200"/>
    </source>
</evidence>
<dbReference type="AlphaFoldDB" id="A0AAP2DUT3"/>
<evidence type="ECO:0000313" key="1">
    <source>
        <dbReference type="EMBL" id="MBT1701069.1"/>
    </source>
</evidence>
<dbReference type="Proteomes" id="UP001319200">
    <property type="component" value="Unassembled WGS sequence"/>
</dbReference>
<proteinExistence type="predicted"/>